<dbReference type="STRING" id="235279.HH_0616"/>
<dbReference type="EMBL" id="AE017125">
    <property type="protein sequence ID" value="AAP77213.1"/>
    <property type="molecule type" value="Genomic_DNA"/>
</dbReference>
<name>Q7VII9_HELHP</name>
<organism evidence="1 2">
    <name type="scientific">Helicobacter hepaticus (strain ATCC 51449 / 3B1)</name>
    <dbReference type="NCBI Taxonomy" id="235279"/>
    <lineage>
        <taxon>Bacteria</taxon>
        <taxon>Pseudomonadati</taxon>
        <taxon>Campylobacterota</taxon>
        <taxon>Epsilonproteobacteria</taxon>
        <taxon>Campylobacterales</taxon>
        <taxon>Helicobacteraceae</taxon>
        <taxon>Helicobacter</taxon>
    </lineage>
</organism>
<dbReference type="AlphaFoldDB" id="Q7VII9"/>
<evidence type="ECO:0000313" key="1">
    <source>
        <dbReference type="EMBL" id="AAP77213.1"/>
    </source>
</evidence>
<protein>
    <submittedName>
        <fullName evidence="1">Uncharacterized protein</fullName>
    </submittedName>
</protein>
<dbReference type="Proteomes" id="UP000002495">
    <property type="component" value="Chromosome"/>
</dbReference>
<proteinExistence type="predicted"/>
<dbReference type="KEGG" id="hhe:HH_0616"/>
<reference evidence="1 2" key="1">
    <citation type="journal article" date="2003" name="Proc. Natl. Acad. Sci. U.S.A.">
        <title>The complete genome sequence of the carcinogenic bacterium Helicobacter hepaticus.</title>
        <authorList>
            <person name="Suerbaum S."/>
            <person name="Josenhans C."/>
            <person name="Sterzenbach T."/>
            <person name="Drescher B."/>
            <person name="Brandt P."/>
            <person name="Bell M."/>
            <person name="Droege M."/>
            <person name="Fartmann B."/>
            <person name="Fischer H.-P."/>
            <person name="Ge Z."/>
            <person name="Hoerster A."/>
            <person name="Holland R."/>
            <person name="Klein K."/>
            <person name="Koenig J."/>
            <person name="Macko L."/>
            <person name="Mendz G.L."/>
            <person name="Nyakatura G."/>
            <person name="Schauer D.B."/>
            <person name="Shen Z."/>
            <person name="Weber J."/>
            <person name="Frosch M."/>
            <person name="Fox J.G."/>
        </authorList>
    </citation>
    <scope>NUCLEOTIDE SEQUENCE [LARGE SCALE GENOMIC DNA]</scope>
    <source>
        <strain evidence="2">ATCC 51449 / 3B1</strain>
    </source>
</reference>
<evidence type="ECO:0000313" key="2">
    <source>
        <dbReference type="Proteomes" id="UP000002495"/>
    </source>
</evidence>
<sequence length="36" mass="4521">MLYIISYNARDKFIESKRQRYEIILHTRKITTRCPY</sequence>
<accession>Q7VII9</accession>
<keyword evidence="2" id="KW-1185">Reference proteome</keyword>
<gene>
    <name evidence="1" type="ordered locus">HH_0616</name>
</gene>
<dbReference type="HOGENOM" id="CLU_3356569_0_0_7"/>